<reference evidence="2" key="1">
    <citation type="submission" date="2021-06" db="EMBL/GenBank/DDBJ databases">
        <authorList>
            <person name="Kallberg Y."/>
            <person name="Tangrot J."/>
            <person name="Rosling A."/>
        </authorList>
    </citation>
    <scope>NUCLEOTIDE SEQUENCE</scope>
    <source>
        <strain evidence="2">MA453B</strain>
    </source>
</reference>
<dbReference type="Proteomes" id="UP000789405">
    <property type="component" value="Unassembled WGS sequence"/>
</dbReference>
<evidence type="ECO:0000256" key="1">
    <source>
        <dbReference type="SAM" id="MobiDB-lite"/>
    </source>
</evidence>
<evidence type="ECO:0000313" key="3">
    <source>
        <dbReference type="Proteomes" id="UP000789405"/>
    </source>
</evidence>
<feature type="region of interest" description="Disordered" evidence="1">
    <location>
        <begin position="225"/>
        <end position="245"/>
    </location>
</feature>
<evidence type="ECO:0000313" key="2">
    <source>
        <dbReference type="EMBL" id="CAG8781520.1"/>
    </source>
</evidence>
<accession>A0A9N9JHR0</accession>
<organism evidence="2 3">
    <name type="scientific">Dentiscutata erythropus</name>
    <dbReference type="NCBI Taxonomy" id="1348616"/>
    <lineage>
        <taxon>Eukaryota</taxon>
        <taxon>Fungi</taxon>
        <taxon>Fungi incertae sedis</taxon>
        <taxon>Mucoromycota</taxon>
        <taxon>Glomeromycotina</taxon>
        <taxon>Glomeromycetes</taxon>
        <taxon>Diversisporales</taxon>
        <taxon>Gigasporaceae</taxon>
        <taxon>Dentiscutata</taxon>
    </lineage>
</organism>
<keyword evidence="3" id="KW-1185">Reference proteome</keyword>
<sequence>MEANNKKEGYQERINKTIFRETNEEFYNPMMQTKIIKEIKNKKIDILKKEVQQSIAYKRMREMLQDKDKKVSQLLYPKFRNDEYIRNDSNQYSNKQEIKKILKNKAIQIIVPDPKNWTEKTRNEILEELGFEMNPERLQFIKIHRYLSHNKSGTQSTTTNNPDYTKTPYYIEIAMYLYLVLPHENFLITYNEPQNMNYLEEWILLEKITNNCIKKQFPNQEISEEYKTPYNGDEQNNSAEKLNYL</sequence>
<feature type="compositionally biased region" description="Polar residues" evidence="1">
    <location>
        <begin position="233"/>
        <end position="245"/>
    </location>
</feature>
<dbReference type="EMBL" id="CAJVPY010022018">
    <property type="protein sequence ID" value="CAG8781520.1"/>
    <property type="molecule type" value="Genomic_DNA"/>
</dbReference>
<protein>
    <submittedName>
        <fullName evidence="2">21404_t:CDS:1</fullName>
    </submittedName>
</protein>
<dbReference type="AlphaFoldDB" id="A0A9N9JHR0"/>
<proteinExistence type="predicted"/>
<name>A0A9N9JHR0_9GLOM</name>
<comment type="caution">
    <text evidence="2">The sequence shown here is derived from an EMBL/GenBank/DDBJ whole genome shotgun (WGS) entry which is preliminary data.</text>
</comment>
<feature type="non-terminal residue" evidence="2">
    <location>
        <position position="245"/>
    </location>
</feature>
<gene>
    <name evidence="2" type="ORF">DERYTH_LOCUS19706</name>
</gene>